<sequence length="115" mass="12977">MAEAVRVVFWACGRVRTADEEENGSYIEEILTRQKQLGLDREMVGYLGGVLLEGGSETTTSFLRYLVMALASFPDIQRKAQAEIDRVVGQERIPSLADVKDLPYMRALIKEVYFS</sequence>
<keyword evidence="15" id="KW-1185">Reference proteome</keyword>
<dbReference type="PANTHER" id="PTHR46300:SF2">
    <property type="entry name" value="CYTOCHROME P450 MONOOXYGENASE ALNH-RELATED"/>
    <property type="match status" value="1"/>
</dbReference>
<comment type="caution">
    <text evidence="14">The sequence shown here is derived from an EMBL/GenBank/DDBJ whole genome shotgun (WGS) entry which is preliminary data.</text>
</comment>
<name>V2XMS6_MONRO</name>
<keyword evidence="8" id="KW-1133">Transmembrane helix</keyword>
<dbReference type="KEGG" id="mrr:Moror_12771"/>
<keyword evidence="12" id="KW-0472">Membrane</keyword>
<dbReference type="Proteomes" id="UP000017559">
    <property type="component" value="Unassembled WGS sequence"/>
</dbReference>
<dbReference type="InterPro" id="IPR001128">
    <property type="entry name" value="Cyt_P450"/>
</dbReference>
<dbReference type="OrthoDB" id="2789670at2759"/>
<dbReference type="PANTHER" id="PTHR46300">
    <property type="entry name" value="P450, PUTATIVE (EUROFUNG)-RELATED-RELATED"/>
    <property type="match status" value="1"/>
</dbReference>
<comment type="pathway">
    <text evidence="3">Secondary metabolite biosynthesis.</text>
</comment>
<keyword evidence="13" id="KW-0325">Glycoprotein</keyword>
<dbReference type="InterPro" id="IPR050364">
    <property type="entry name" value="Cytochrome_P450_fung"/>
</dbReference>
<dbReference type="EMBL" id="AWSO01000153">
    <property type="protein sequence ID" value="ESK94121.1"/>
    <property type="molecule type" value="Genomic_DNA"/>
</dbReference>
<evidence type="ECO:0000256" key="5">
    <source>
        <dbReference type="ARBA" id="ARBA00022617"/>
    </source>
</evidence>
<dbReference type="Gene3D" id="1.10.630.10">
    <property type="entry name" value="Cytochrome P450"/>
    <property type="match status" value="1"/>
</dbReference>
<keyword evidence="10" id="KW-0408">Iron</keyword>
<keyword evidence="6" id="KW-0812">Transmembrane</keyword>
<accession>V2XMS6</accession>
<dbReference type="GO" id="GO:0016705">
    <property type="term" value="F:oxidoreductase activity, acting on paired donors, with incorporation or reduction of molecular oxygen"/>
    <property type="evidence" value="ECO:0007669"/>
    <property type="project" value="InterPro"/>
</dbReference>
<keyword evidence="9" id="KW-0560">Oxidoreductase</keyword>
<organism evidence="14 15">
    <name type="scientific">Moniliophthora roreri (strain MCA 2997)</name>
    <name type="common">Cocoa frosty pod rot fungus</name>
    <name type="synonym">Crinipellis roreri</name>
    <dbReference type="NCBI Taxonomy" id="1381753"/>
    <lineage>
        <taxon>Eukaryota</taxon>
        <taxon>Fungi</taxon>
        <taxon>Dikarya</taxon>
        <taxon>Basidiomycota</taxon>
        <taxon>Agaricomycotina</taxon>
        <taxon>Agaricomycetes</taxon>
        <taxon>Agaricomycetidae</taxon>
        <taxon>Agaricales</taxon>
        <taxon>Marasmiineae</taxon>
        <taxon>Marasmiaceae</taxon>
        <taxon>Moniliophthora</taxon>
    </lineage>
</organism>
<evidence type="ECO:0000256" key="8">
    <source>
        <dbReference type="ARBA" id="ARBA00022989"/>
    </source>
</evidence>
<dbReference type="SUPFAM" id="SSF48264">
    <property type="entry name" value="Cytochrome P450"/>
    <property type="match status" value="1"/>
</dbReference>
<evidence type="ECO:0000256" key="9">
    <source>
        <dbReference type="ARBA" id="ARBA00023002"/>
    </source>
</evidence>
<evidence type="ECO:0000256" key="2">
    <source>
        <dbReference type="ARBA" id="ARBA00004167"/>
    </source>
</evidence>
<protein>
    <submittedName>
        <fullName evidence="14">Cytochrome p450</fullName>
    </submittedName>
</protein>
<dbReference type="GO" id="GO:0005506">
    <property type="term" value="F:iron ion binding"/>
    <property type="evidence" value="ECO:0007669"/>
    <property type="project" value="InterPro"/>
</dbReference>
<dbReference type="HOGENOM" id="CLU_2109654_0_0_1"/>
<dbReference type="InterPro" id="IPR002401">
    <property type="entry name" value="Cyt_P450_E_grp-I"/>
</dbReference>
<dbReference type="STRING" id="1381753.V2XMS6"/>
<comment type="cofactor">
    <cofactor evidence="1">
        <name>heme</name>
        <dbReference type="ChEBI" id="CHEBI:30413"/>
    </cofactor>
</comment>
<proteinExistence type="inferred from homology"/>
<evidence type="ECO:0000256" key="13">
    <source>
        <dbReference type="ARBA" id="ARBA00023180"/>
    </source>
</evidence>
<dbReference type="PRINTS" id="PR00463">
    <property type="entry name" value="EP450I"/>
</dbReference>
<keyword evidence="5" id="KW-0349">Heme</keyword>
<keyword evidence="7" id="KW-0479">Metal-binding</keyword>
<comment type="subcellular location">
    <subcellularLocation>
        <location evidence="2">Membrane</location>
        <topology evidence="2">Single-pass membrane protein</topology>
    </subcellularLocation>
</comment>
<evidence type="ECO:0000256" key="11">
    <source>
        <dbReference type="ARBA" id="ARBA00023033"/>
    </source>
</evidence>
<dbReference type="GO" id="GO:0004497">
    <property type="term" value="F:monooxygenase activity"/>
    <property type="evidence" value="ECO:0007669"/>
    <property type="project" value="UniProtKB-KW"/>
</dbReference>
<evidence type="ECO:0000256" key="4">
    <source>
        <dbReference type="ARBA" id="ARBA00010617"/>
    </source>
</evidence>
<dbReference type="AlphaFoldDB" id="V2XMS6"/>
<evidence type="ECO:0000256" key="10">
    <source>
        <dbReference type="ARBA" id="ARBA00023004"/>
    </source>
</evidence>
<dbReference type="GO" id="GO:0020037">
    <property type="term" value="F:heme binding"/>
    <property type="evidence" value="ECO:0007669"/>
    <property type="project" value="InterPro"/>
</dbReference>
<evidence type="ECO:0000256" key="3">
    <source>
        <dbReference type="ARBA" id="ARBA00005179"/>
    </source>
</evidence>
<evidence type="ECO:0000313" key="15">
    <source>
        <dbReference type="Proteomes" id="UP000017559"/>
    </source>
</evidence>
<keyword evidence="11" id="KW-0503">Monooxygenase</keyword>
<evidence type="ECO:0000256" key="1">
    <source>
        <dbReference type="ARBA" id="ARBA00001971"/>
    </source>
</evidence>
<evidence type="ECO:0000313" key="14">
    <source>
        <dbReference type="EMBL" id="ESK94121.1"/>
    </source>
</evidence>
<dbReference type="InterPro" id="IPR036396">
    <property type="entry name" value="Cyt_P450_sf"/>
</dbReference>
<evidence type="ECO:0000256" key="12">
    <source>
        <dbReference type="ARBA" id="ARBA00023136"/>
    </source>
</evidence>
<comment type="similarity">
    <text evidence="4">Belongs to the cytochrome P450 family.</text>
</comment>
<dbReference type="Pfam" id="PF00067">
    <property type="entry name" value="p450"/>
    <property type="match status" value="1"/>
</dbReference>
<gene>
    <name evidence="14" type="ORF">Moror_12771</name>
</gene>
<reference evidence="14 15" key="1">
    <citation type="journal article" date="2014" name="BMC Genomics">
        <title>Genome and secretome analysis of the hemibiotrophic fungal pathogen, Moniliophthora roreri, which causes frosty pod rot disease of cacao: mechanisms of the biotrophic and necrotrophic phases.</title>
        <authorList>
            <person name="Meinhardt L.W."/>
            <person name="Costa G.G.L."/>
            <person name="Thomazella D.P.T."/>
            <person name="Teixeira P.J.P.L."/>
            <person name="Carazzolle M.F."/>
            <person name="Schuster S.C."/>
            <person name="Carlson J.E."/>
            <person name="Guiltinan M.J."/>
            <person name="Mieczkowski P."/>
            <person name="Farmer A."/>
            <person name="Ramaraj T."/>
            <person name="Crozier J."/>
            <person name="Davis R.E."/>
            <person name="Shao J."/>
            <person name="Melnick R.L."/>
            <person name="Pereira G.A.G."/>
            <person name="Bailey B.A."/>
        </authorList>
    </citation>
    <scope>NUCLEOTIDE SEQUENCE [LARGE SCALE GENOMIC DNA]</scope>
    <source>
        <strain evidence="14 15">MCA 2997</strain>
    </source>
</reference>
<dbReference type="GO" id="GO:0016020">
    <property type="term" value="C:membrane"/>
    <property type="evidence" value="ECO:0007669"/>
    <property type="project" value="UniProtKB-SubCell"/>
</dbReference>
<evidence type="ECO:0000256" key="7">
    <source>
        <dbReference type="ARBA" id="ARBA00022723"/>
    </source>
</evidence>
<evidence type="ECO:0000256" key="6">
    <source>
        <dbReference type="ARBA" id="ARBA00022692"/>
    </source>
</evidence>